<gene>
    <name evidence="2" type="ORF">APZ42_020092</name>
</gene>
<dbReference type="Proteomes" id="UP000076858">
    <property type="component" value="Unassembled WGS sequence"/>
</dbReference>
<proteinExistence type="predicted"/>
<keyword evidence="3" id="KW-1185">Reference proteome</keyword>
<keyword evidence="1" id="KW-0472">Membrane</keyword>
<feature type="transmembrane region" description="Helical" evidence="1">
    <location>
        <begin position="12"/>
        <end position="29"/>
    </location>
</feature>
<comment type="caution">
    <text evidence="2">The sequence shown here is derived from an EMBL/GenBank/DDBJ whole genome shotgun (WGS) entry which is preliminary data.</text>
</comment>
<dbReference type="OrthoDB" id="6347271at2759"/>
<protein>
    <submittedName>
        <fullName evidence="2">Uncharacterized protein</fullName>
    </submittedName>
</protein>
<sequence length="371" mass="42967">MKENCFLTGEGCSDMLLLLLALVVMMFTLQNTGINSLSIGPLEYSDSDVKLSNAEEFFVTLTPLERSDIVETEWGSKGDDYFNRNYFHSRKSDSYDVSCNTEVSSDCPSRTRHQNLVREYKMEDVVQCLDTLSGKRNRLPIHIAFIGDSTVRQHFISFIQWIPDFDRTIARNSTITAVYAFHEDRNLTSHLMDNLLVSFYWRPFIHEDLITNFKHWASTSKGDPVPDFILLGVTAHPISKAHNILDLEQYENLLENELMPLINQSLTIHPHQEIVWLTQSRTTETFSSGKVYSHFVKKYNEKIHHIFKDTRVVMWDAINALVEEYLRSCALNAFERRDKNWYTNCKDFIHPGFSALFQGTSLIINHICQST</sequence>
<dbReference type="AlphaFoldDB" id="A0A164XZ06"/>
<organism evidence="2 3">
    <name type="scientific">Daphnia magna</name>
    <dbReference type="NCBI Taxonomy" id="35525"/>
    <lineage>
        <taxon>Eukaryota</taxon>
        <taxon>Metazoa</taxon>
        <taxon>Ecdysozoa</taxon>
        <taxon>Arthropoda</taxon>
        <taxon>Crustacea</taxon>
        <taxon>Branchiopoda</taxon>
        <taxon>Diplostraca</taxon>
        <taxon>Cladocera</taxon>
        <taxon>Anomopoda</taxon>
        <taxon>Daphniidae</taxon>
        <taxon>Daphnia</taxon>
    </lineage>
</organism>
<evidence type="ECO:0000313" key="3">
    <source>
        <dbReference type="Proteomes" id="UP000076858"/>
    </source>
</evidence>
<evidence type="ECO:0000313" key="2">
    <source>
        <dbReference type="EMBL" id="KZS14700.1"/>
    </source>
</evidence>
<keyword evidence="1" id="KW-0812">Transmembrane</keyword>
<keyword evidence="1" id="KW-1133">Transmembrane helix</keyword>
<accession>A0A164XZ06</accession>
<dbReference type="EMBL" id="LRGB01000944">
    <property type="protein sequence ID" value="KZS14700.1"/>
    <property type="molecule type" value="Genomic_DNA"/>
</dbReference>
<name>A0A164XZ06_9CRUS</name>
<reference evidence="2 3" key="1">
    <citation type="submission" date="2016-03" db="EMBL/GenBank/DDBJ databases">
        <title>EvidentialGene: Evidence-directed Construction of Genes on Genomes.</title>
        <authorList>
            <person name="Gilbert D.G."/>
            <person name="Choi J.-H."/>
            <person name="Mockaitis K."/>
            <person name="Colbourne J."/>
            <person name="Pfrender M."/>
        </authorList>
    </citation>
    <scope>NUCLEOTIDE SEQUENCE [LARGE SCALE GENOMIC DNA]</scope>
    <source>
        <strain evidence="2 3">Xinb3</strain>
        <tissue evidence="2">Complete organism</tissue>
    </source>
</reference>
<evidence type="ECO:0000256" key="1">
    <source>
        <dbReference type="SAM" id="Phobius"/>
    </source>
</evidence>